<dbReference type="Gene3D" id="1.25.40.20">
    <property type="entry name" value="Ankyrin repeat-containing domain"/>
    <property type="match status" value="1"/>
</dbReference>
<dbReference type="SMART" id="SM00248">
    <property type="entry name" value="ANK"/>
    <property type="match status" value="3"/>
</dbReference>
<reference evidence="7 8" key="1">
    <citation type="submission" date="2024-01" db="EMBL/GenBank/DDBJ databases">
        <title>The genomes of 5 underutilized Papilionoideae crops provide insights into root nodulation and disease resistanc.</title>
        <authorList>
            <person name="Jiang F."/>
        </authorList>
    </citation>
    <scope>NUCLEOTIDE SEQUENCE [LARGE SCALE GENOMIC DNA]</scope>
    <source>
        <strain evidence="7">LVBAO_FW01</strain>
        <tissue evidence="7">Leaves</tissue>
    </source>
</reference>
<dbReference type="InterPro" id="IPR055285">
    <property type="entry name" value="ANKRD13_C"/>
</dbReference>
<keyword evidence="8" id="KW-1185">Reference proteome</keyword>
<keyword evidence="3" id="KW-0472">Membrane</keyword>
<dbReference type="GO" id="GO:0005737">
    <property type="term" value="C:cytoplasm"/>
    <property type="evidence" value="ECO:0007669"/>
    <property type="project" value="TreeGrafter"/>
</dbReference>
<dbReference type="PANTHER" id="PTHR12447">
    <property type="entry name" value="ANKYRIN REPEAT DOMAIN-CONTAINING PROTEIN 13"/>
    <property type="match status" value="1"/>
</dbReference>
<dbReference type="AlphaFoldDB" id="A0AAN9QS09"/>
<sequence length="615" mass="69459">MVISATLILLLGRDEIGLIHDFHETFTKKEVVNGTVSIFEFLLILVLDEWNHSVHKAIILKDYDGLKEILEGLPKLCNPYEIKTEAASIAEDEKATVISAIVNRRDVPNGDTPLHLAAKLGDMAAAEMLMAAGANDSLKNKEGWSALRTAIINKQDKIAMIMIRYSWNGYEKWKRRLPRYLGTMRRMRDFYMEITFHFESSVIPFISRIAPSDTYKIWKKGGNLRADMTLAGFDGMKIKRSDQSILFLGDGLDDDKKVPGSLCMLSHKEKEVIVTPEPSKPTNRMVRQSLNRKSKAKVVRVGIDVSQALLVPQLTWRRKERKEMVGPWKAKVYDMQNVVLCVKSKRVPGTPPDVKVAPKEPGKDNEKIEDVLTEEEGKQLETALNSPDENDQSKKRNVKKEKKEKKGKGRSNGHREKEHHKGKKGTNSASVDSSSGNKKEDENGDSEYKKGMIPALCLSENFPLHIEELLPMLDILAEKVKAVRRLRELLTTKLPKETFPVRVAIPVVSTVRVLVSFTKFEELQQVDEFESAPSSPTSAGQENPEVELSSPLSSSSWFQWVKTPSRSSSSAAEFISRSDDGQDLFAIPSDYKWITIDEKMKIMERNKQKQNAQKP</sequence>
<dbReference type="Pfam" id="PF12796">
    <property type="entry name" value="Ank_2"/>
    <property type="match status" value="1"/>
</dbReference>
<feature type="compositionally biased region" description="Polar residues" evidence="5">
    <location>
        <begin position="426"/>
        <end position="436"/>
    </location>
</feature>
<comment type="subcellular location">
    <subcellularLocation>
        <location evidence="1">Cell membrane</location>
        <topology evidence="1">Peripheral membrane protein</topology>
        <orientation evidence="1">Cytoplasmic side</orientation>
    </subcellularLocation>
</comment>
<feature type="compositionally biased region" description="Basic and acidic residues" evidence="5">
    <location>
        <begin position="356"/>
        <end position="367"/>
    </location>
</feature>
<organism evidence="7 8">
    <name type="scientific">Canavalia gladiata</name>
    <name type="common">Sword bean</name>
    <name type="synonym">Dolichos gladiatus</name>
    <dbReference type="NCBI Taxonomy" id="3824"/>
    <lineage>
        <taxon>Eukaryota</taxon>
        <taxon>Viridiplantae</taxon>
        <taxon>Streptophyta</taxon>
        <taxon>Embryophyta</taxon>
        <taxon>Tracheophyta</taxon>
        <taxon>Spermatophyta</taxon>
        <taxon>Magnoliopsida</taxon>
        <taxon>eudicotyledons</taxon>
        <taxon>Gunneridae</taxon>
        <taxon>Pentapetalae</taxon>
        <taxon>rosids</taxon>
        <taxon>fabids</taxon>
        <taxon>Fabales</taxon>
        <taxon>Fabaceae</taxon>
        <taxon>Papilionoideae</taxon>
        <taxon>50 kb inversion clade</taxon>
        <taxon>NPAAA clade</taxon>
        <taxon>indigoferoid/millettioid clade</taxon>
        <taxon>Phaseoleae</taxon>
        <taxon>Canavalia</taxon>
    </lineage>
</organism>
<dbReference type="GO" id="GO:0005886">
    <property type="term" value="C:plasma membrane"/>
    <property type="evidence" value="ECO:0007669"/>
    <property type="project" value="UniProtKB-SubCell"/>
</dbReference>
<evidence type="ECO:0000259" key="6">
    <source>
        <dbReference type="Pfam" id="PF11904"/>
    </source>
</evidence>
<feature type="region of interest" description="Disordered" evidence="5">
    <location>
        <begin position="380"/>
        <end position="446"/>
    </location>
</feature>
<dbReference type="Proteomes" id="UP001367508">
    <property type="component" value="Unassembled WGS sequence"/>
</dbReference>
<evidence type="ECO:0000256" key="2">
    <source>
        <dbReference type="ARBA" id="ARBA00022737"/>
    </source>
</evidence>
<dbReference type="InterPro" id="IPR021832">
    <property type="entry name" value="ANKRD13"/>
</dbReference>
<dbReference type="InterPro" id="IPR036770">
    <property type="entry name" value="Ankyrin_rpt-contain_sf"/>
</dbReference>
<feature type="domain" description="Ankyrin repeat" evidence="6">
    <location>
        <begin position="225"/>
        <end position="592"/>
    </location>
</feature>
<dbReference type="PROSITE" id="PS50088">
    <property type="entry name" value="ANK_REPEAT"/>
    <property type="match status" value="1"/>
</dbReference>
<feature type="compositionally biased region" description="Basic and acidic residues" evidence="5">
    <location>
        <begin position="437"/>
        <end position="446"/>
    </location>
</feature>
<evidence type="ECO:0000256" key="5">
    <source>
        <dbReference type="SAM" id="MobiDB-lite"/>
    </source>
</evidence>
<evidence type="ECO:0000313" key="7">
    <source>
        <dbReference type="EMBL" id="KAK7344646.1"/>
    </source>
</evidence>
<dbReference type="SUPFAM" id="SSF48403">
    <property type="entry name" value="Ankyrin repeat"/>
    <property type="match status" value="1"/>
</dbReference>
<comment type="caution">
    <text evidence="7">The sequence shown here is derived from an EMBL/GenBank/DDBJ whole genome shotgun (WGS) entry which is preliminary data.</text>
</comment>
<evidence type="ECO:0000256" key="4">
    <source>
        <dbReference type="PROSITE-ProRule" id="PRU00023"/>
    </source>
</evidence>
<dbReference type="PANTHER" id="PTHR12447:SF20">
    <property type="entry name" value="GPCR-CHAPERONE PROTEIN"/>
    <property type="match status" value="1"/>
</dbReference>
<feature type="compositionally biased region" description="Basic residues" evidence="5">
    <location>
        <begin position="395"/>
        <end position="424"/>
    </location>
</feature>
<gene>
    <name evidence="7" type="ORF">VNO77_14524</name>
</gene>
<feature type="region of interest" description="Disordered" evidence="5">
    <location>
        <begin position="528"/>
        <end position="550"/>
    </location>
</feature>
<feature type="compositionally biased region" description="Polar residues" evidence="5">
    <location>
        <begin position="532"/>
        <end position="541"/>
    </location>
</feature>
<evidence type="ECO:0000256" key="1">
    <source>
        <dbReference type="ARBA" id="ARBA00004413"/>
    </source>
</evidence>
<evidence type="ECO:0000256" key="3">
    <source>
        <dbReference type="ARBA" id="ARBA00023136"/>
    </source>
</evidence>
<protein>
    <recommendedName>
        <fullName evidence="6">Ankyrin repeat domain-containing protein</fullName>
    </recommendedName>
</protein>
<feature type="region of interest" description="Disordered" evidence="5">
    <location>
        <begin position="345"/>
        <end position="367"/>
    </location>
</feature>
<evidence type="ECO:0000313" key="8">
    <source>
        <dbReference type="Proteomes" id="UP001367508"/>
    </source>
</evidence>
<dbReference type="PROSITE" id="PS50297">
    <property type="entry name" value="ANK_REP_REGION"/>
    <property type="match status" value="1"/>
</dbReference>
<dbReference type="EMBL" id="JAYMYQ010000003">
    <property type="protein sequence ID" value="KAK7344646.1"/>
    <property type="molecule type" value="Genomic_DNA"/>
</dbReference>
<keyword evidence="2" id="KW-0677">Repeat</keyword>
<keyword evidence="4" id="KW-0040">ANK repeat</keyword>
<feature type="repeat" description="ANK" evidence="4">
    <location>
        <begin position="109"/>
        <end position="141"/>
    </location>
</feature>
<name>A0AAN9QS09_CANGL</name>
<accession>A0AAN9QS09</accession>
<proteinExistence type="predicted"/>
<dbReference type="InterPro" id="IPR002110">
    <property type="entry name" value="Ankyrin_rpt"/>
</dbReference>
<dbReference type="Pfam" id="PF11904">
    <property type="entry name" value="ANKRD13_C"/>
    <property type="match status" value="1"/>
</dbReference>